<dbReference type="EMBL" id="AP026560">
    <property type="protein sequence ID" value="BDP41147.1"/>
    <property type="molecule type" value="Genomic_DNA"/>
</dbReference>
<dbReference type="Gene3D" id="1.10.1660.10">
    <property type="match status" value="1"/>
</dbReference>
<dbReference type="SMART" id="SM00422">
    <property type="entry name" value="HTH_MERR"/>
    <property type="match status" value="1"/>
</dbReference>
<dbReference type="PANTHER" id="PTHR30204">
    <property type="entry name" value="REDOX-CYCLING DRUG-SENSING TRANSCRIPTIONAL ACTIVATOR SOXR"/>
    <property type="match status" value="1"/>
</dbReference>
<dbReference type="InterPro" id="IPR012925">
    <property type="entry name" value="TipAS_dom"/>
</dbReference>
<dbReference type="InterPro" id="IPR000551">
    <property type="entry name" value="MerR-type_HTH_dom"/>
</dbReference>
<gene>
    <name evidence="3" type="ORF">DAETH_11160</name>
</gene>
<proteinExistence type="predicted"/>
<evidence type="ECO:0000313" key="4">
    <source>
        <dbReference type="Proteomes" id="UP001064971"/>
    </source>
</evidence>
<keyword evidence="4" id="KW-1185">Reference proteome</keyword>
<dbReference type="PROSITE" id="PS50937">
    <property type="entry name" value="HTH_MERR_2"/>
    <property type="match status" value="1"/>
</dbReference>
<evidence type="ECO:0000313" key="3">
    <source>
        <dbReference type="EMBL" id="BDP41147.1"/>
    </source>
</evidence>
<keyword evidence="1" id="KW-0238">DNA-binding</keyword>
<dbReference type="SUPFAM" id="SSF46955">
    <property type="entry name" value="Putative DNA-binding domain"/>
    <property type="match status" value="1"/>
</dbReference>
<dbReference type="Proteomes" id="UP001064971">
    <property type="component" value="Chromosome"/>
</dbReference>
<dbReference type="InterPro" id="IPR047057">
    <property type="entry name" value="MerR_fam"/>
</dbReference>
<dbReference type="InterPro" id="IPR009061">
    <property type="entry name" value="DNA-bd_dom_put_sf"/>
</dbReference>
<evidence type="ECO:0000259" key="2">
    <source>
        <dbReference type="PROSITE" id="PS50937"/>
    </source>
</evidence>
<dbReference type="Pfam" id="PF07739">
    <property type="entry name" value="TipAS"/>
    <property type="match status" value="1"/>
</dbReference>
<accession>A0ABM8ABL6</accession>
<dbReference type="PROSITE" id="PS00552">
    <property type="entry name" value="HTH_MERR_1"/>
    <property type="match status" value="1"/>
</dbReference>
<reference evidence="3" key="1">
    <citation type="submission" date="2022-07" db="EMBL/GenBank/DDBJ databases">
        <title>Complete Genome Sequence of the Radioresistant Bacterium Deinococcus aetherius ST0316, Isolated from the Air Dust collected in Lower Stratosphere above Japan.</title>
        <authorList>
            <person name="Satoh K."/>
            <person name="Hagiwara K."/>
            <person name="Katsumata K."/>
            <person name="Kubo A."/>
            <person name="Yokobori S."/>
            <person name="Yamagishi A."/>
            <person name="Oono Y."/>
            <person name="Narumi I."/>
        </authorList>
    </citation>
    <scope>NUCLEOTIDE SEQUENCE</scope>
    <source>
        <strain evidence="3">ST0316</strain>
    </source>
</reference>
<organism evidence="3 4">
    <name type="scientific">Deinococcus aetherius</name>
    <dbReference type="NCBI Taxonomy" id="200252"/>
    <lineage>
        <taxon>Bacteria</taxon>
        <taxon>Thermotogati</taxon>
        <taxon>Deinococcota</taxon>
        <taxon>Deinococci</taxon>
        <taxon>Deinococcales</taxon>
        <taxon>Deinococcaceae</taxon>
        <taxon>Deinococcus</taxon>
    </lineage>
</organism>
<dbReference type="PANTHER" id="PTHR30204:SF90">
    <property type="entry name" value="HTH-TYPE TRANSCRIPTIONAL ACTIVATOR MTA"/>
    <property type="match status" value="1"/>
</dbReference>
<dbReference type="PRINTS" id="PR00040">
    <property type="entry name" value="HTHMERR"/>
</dbReference>
<name>A0ABM8ABL6_9DEIO</name>
<evidence type="ECO:0000256" key="1">
    <source>
        <dbReference type="ARBA" id="ARBA00023125"/>
    </source>
</evidence>
<dbReference type="Pfam" id="PF13411">
    <property type="entry name" value="MerR_1"/>
    <property type="match status" value="1"/>
</dbReference>
<protein>
    <submittedName>
        <fullName evidence="3">MerR family transcriptional regulator</fullName>
    </submittedName>
</protein>
<feature type="domain" description="HTH merR-type" evidence="2">
    <location>
        <begin position="1"/>
        <end position="71"/>
    </location>
</feature>
<sequence length="245" mass="28395">MRVKIGELSRQTGLSVRTLRHYDALGLLTPGERTTGAHRLYSREDAERLWQIQALKSLGLSLEAIRRVLGDPGHDPAELLRRHIEHVEARVREEQAYLARLRRLERAGQPTWSDLMEVIRMNEESRKKVDRMLETAREVGGEGSQNFDEGQMAYLRERAEAVGQTRIEEVQREWPELMTEVLTELERGTPPSDPRVKALAERWHALVREFTGGRQDIGEGLNRGYERRMTPEMQAMWDYIRAASR</sequence>
<dbReference type="RefSeq" id="WP_264776930.1">
    <property type="nucleotide sequence ID" value="NZ_AP026560.1"/>
</dbReference>